<feature type="region of interest" description="Disordered" evidence="3">
    <location>
        <begin position="220"/>
        <end position="244"/>
    </location>
</feature>
<keyword evidence="4" id="KW-0472">Membrane</keyword>
<dbReference type="GO" id="GO:0016151">
    <property type="term" value="F:nickel cation binding"/>
    <property type="evidence" value="ECO:0007669"/>
    <property type="project" value="InterPro"/>
</dbReference>
<accession>A0A5C3EH70</accession>
<feature type="region of interest" description="Disordered" evidence="3">
    <location>
        <begin position="353"/>
        <end position="377"/>
    </location>
</feature>
<dbReference type="EMBL" id="OOIN01000025">
    <property type="protein sequence ID" value="SPO28821.1"/>
    <property type="molecule type" value="Genomic_DNA"/>
</dbReference>
<dbReference type="Pfam" id="PF01774">
    <property type="entry name" value="UreD"/>
    <property type="match status" value="1"/>
</dbReference>
<gene>
    <name evidence="5" type="ORF">UTRI_05135_B</name>
</gene>
<evidence type="ECO:0008006" key="7">
    <source>
        <dbReference type="Google" id="ProtNLM"/>
    </source>
</evidence>
<evidence type="ECO:0000256" key="1">
    <source>
        <dbReference type="ARBA" id="ARBA00007177"/>
    </source>
</evidence>
<sequence>MFVIGQVHAIMEFWLRRKLKECRSTAYVQTVKSRGKAADWWTEYVEEFSNPPTKKAIKDAKKQGWYLKLASPLVRFFILKVFLLPVDFVPFFGMALGAALRSLTYGRTLHVPFFEAKRMSPFQIELWITERQHAYRSFGFVAALMERIPLIGMVFSISNRIGAAMWAHDLEKRQQRIRAVTTGQSSSGSSSAIAPAPGSGDVGLEEFKSKPTLKKIYKTVQQESHQQGQANDKEDQGGSFNGEGQAILRSTGRETVFTNLSFTFPLKLIAPRTSARNATFEVLNPDPTSSLTTSTTKPKPVSPLYIVGYGGGLVSGDTVDLDVDVGSNSTLLILTQGSTKVFKTRDSNPTTGVSTATFTTVAPPRGEESTVKGGKGKGMTRQNYRFLVRKNAMLVLLPDPVTCFAQARYDQVQRFDLRCGESCSLVVLDWITPGRTFVSAASPCSGVKLNHLDQHETCDEERSGRGKMLKDYRPDDREAEWWAFRTYRSRNEVRILGRTVARDVLLLSQDRVEGGVSELFRRNHPFACYATLLLAGRDCQPIIQGLTEEFGAIQQRPTTSLWNESEGVLWSLSQLEEITVVRIAAKDSQTVRKWLYERLNGLQAVIGRDLYRQALAS</sequence>
<evidence type="ECO:0000313" key="5">
    <source>
        <dbReference type="EMBL" id="SPO28821.1"/>
    </source>
</evidence>
<dbReference type="PANTHER" id="PTHR33643:SF1">
    <property type="entry name" value="UREASE ACCESSORY PROTEIN D"/>
    <property type="match status" value="1"/>
</dbReference>
<dbReference type="HAMAP" id="MF_01384">
    <property type="entry name" value="UreD"/>
    <property type="match status" value="1"/>
</dbReference>
<dbReference type="PANTHER" id="PTHR33643">
    <property type="entry name" value="UREASE ACCESSORY PROTEIN D"/>
    <property type="match status" value="1"/>
</dbReference>
<feature type="compositionally biased region" description="Low complexity" evidence="3">
    <location>
        <begin position="185"/>
        <end position="199"/>
    </location>
</feature>
<evidence type="ECO:0000256" key="3">
    <source>
        <dbReference type="SAM" id="MobiDB-lite"/>
    </source>
</evidence>
<feature type="compositionally biased region" description="Polar residues" evidence="3">
    <location>
        <begin position="220"/>
        <end position="230"/>
    </location>
</feature>
<dbReference type="AlphaFoldDB" id="A0A5C3EH70"/>
<feature type="transmembrane region" description="Helical" evidence="4">
    <location>
        <begin position="77"/>
        <end position="100"/>
    </location>
</feature>
<keyword evidence="2" id="KW-0143">Chaperone</keyword>
<keyword evidence="4" id="KW-0812">Transmembrane</keyword>
<organism evidence="5 6">
    <name type="scientific">Ustilago trichophora</name>
    <dbReference type="NCBI Taxonomy" id="86804"/>
    <lineage>
        <taxon>Eukaryota</taxon>
        <taxon>Fungi</taxon>
        <taxon>Dikarya</taxon>
        <taxon>Basidiomycota</taxon>
        <taxon>Ustilaginomycotina</taxon>
        <taxon>Ustilaginomycetes</taxon>
        <taxon>Ustilaginales</taxon>
        <taxon>Ustilaginaceae</taxon>
        <taxon>Ustilago</taxon>
    </lineage>
</organism>
<feature type="region of interest" description="Disordered" evidence="3">
    <location>
        <begin position="177"/>
        <end position="205"/>
    </location>
</feature>
<dbReference type="OrthoDB" id="10012223at2759"/>
<dbReference type="Proteomes" id="UP000324022">
    <property type="component" value="Unassembled WGS sequence"/>
</dbReference>
<dbReference type="InterPro" id="IPR002669">
    <property type="entry name" value="UreD"/>
</dbReference>
<keyword evidence="6" id="KW-1185">Reference proteome</keyword>
<feature type="compositionally biased region" description="Low complexity" evidence="3">
    <location>
        <begin position="353"/>
        <end position="362"/>
    </location>
</feature>
<proteinExistence type="inferred from homology"/>
<name>A0A5C3EH70_9BASI</name>
<comment type="similarity">
    <text evidence="1">Belongs to the UreD family.</text>
</comment>
<evidence type="ECO:0000256" key="4">
    <source>
        <dbReference type="SAM" id="Phobius"/>
    </source>
</evidence>
<keyword evidence="4" id="KW-1133">Transmembrane helix</keyword>
<evidence type="ECO:0000313" key="6">
    <source>
        <dbReference type="Proteomes" id="UP000324022"/>
    </source>
</evidence>
<protein>
    <recommendedName>
        <fullName evidence="7">Urease accessory protein UreD</fullName>
    </recommendedName>
</protein>
<evidence type="ECO:0000256" key="2">
    <source>
        <dbReference type="ARBA" id="ARBA00023186"/>
    </source>
</evidence>
<reference evidence="5 6" key="1">
    <citation type="submission" date="2018-03" db="EMBL/GenBank/DDBJ databases">
        <authorList>
            <person name="Guldener U."/>
        </authorList>
    </citation>
    <scope>NUCLEOTIDE SEQUENCE [LARGE SCALE GENOMIC DNA]</scope>
    <source>
        <strain evidence="5 6">NBRC100155</strain>
    </source>
</reference>